<proteinExistence type="predicted"/>
<keyword evidence="3" id="KW-1185">Reference proteome</keyword>
<dbReference type="PANTHER" id="PTHR36170:SF1">
    <property type="entry name" value="CENTROSOMAL PROTEIN OF 89 KDA"/>
    <property type="match status" value="1"/>
</dbReference>
<feature type="coiled-coil region" evidence="1">
    <location>
        <begin position="205"/>
        <end position="232"/>
    </location>
</feature>
<name>A0ABP0GXQ0_CLALP</name>
<keyword evidence="1" id="KW-0175">Coiled coil</keyword>
<dbReference type="InterPro" id="IPR033545">
    <property type="entry name" value="CEP89"/>
</dbReference>
<protein>
    <submittedName>
        <fullName evidence="2">Uncharacterized protein</fullName>
    </submittedName>
</protein>
<evidence type="ECO:0000313" key="3">
    <source>
        <dbReference type="Proteomes" id="UP001642483"/>
    </source>
</evidence>
<feature type="coiled-coil region" evidence="1">
    <location>
        <begin position="296"/>
        <end position="327"/>
    </location>
</feature>
<feature type="coiled-coil region" evidence="1">
    <location>
        <begin position="641"/>
        <end position="711"/>
    </location>
</feature>
<feature type="coiled-coil region" evidence="1">
    <location>
        <begin position="504"/>
        <end position="591"/>
    </location>
</feature>
<dbReference type="EMBL" id="CAWYQH010000152">
    <property type="protein sequence ID" value="CAK8695444.1"/>
    <property type="molecule type" value="Genomic_DNA"/>
</dbReference>
<organism evidence="2 3">
    <name type="scientific">Clavelina lepadiformis</name>
    <name type="common">Light-bulb sea squirt</name>
    <name type="synonym">Ascidia lepadiformis</name>
    <dbReference type="NCBI Taxonomy" id="159417"/>
    <lineage>
        <taxon>Eukaryota</taxon>
        <taxon>Metazoa</taxon>
        <taxon>Chordata</taxon>
        <taxon>Tunicata</taxon>
        <taxon>Ascidiacea</taxon>
        <taxon>Aplousobranchia</taxon>
        <taxon>Clavelinidae</taxon>
        <taxon>Clavelina</taxon>
    </lineage>
</organism>
<evidence type="ECO:0000256" key="1">
    <source>
        <dbReference type="SAM" id="Coils"/>
    </source>
</evidence>
<comment type="caution">
    <text evidence="2">The sequence shown here is derived from an EMBL/GenBank/DDBJ whole genome shotgun (WGS) entry which is preliminary data.</text>
</comment>
<dbReference type="PANTHER" id="PTHR36170">
    <property type="entry name" value="CENTROSOMAL PROTEIN OF 89 KDA"/>
    <property type="match status" value="1"/>
</dbReference>
<dbReference type="Proteomes" id="UP001642483">
    <property type="component" value="Unassembled WGS sequence"/>
</dbReference>
<evidence type="ECO:0000313" key="2">
    <source>
        <dbReference type="EMBL" id="CAK8695444.1"/>
    </source>
</evidence>
<reference evidence="2 3" key="1">
    <citation type="submission" date="2024-02" db="EMBL/GenBank/DDBJ databases">
        <authorList>
            <person name="Daric V."/>
            <person name="Darras S."/>
        </authorList>
    </citation>
    <scope>NUCLEOTIDE SEQUENCE [LARGE SCALE GENOMIC DNA]</scope>
</reference>
<accession>A0ABP0GXQ0</accession>
<sequence>MSLFKKKDQSPYRHIGMALVPPVAFTAVPDSPPPTPIPTKKKNKRKVVISPILPAMIGANVAAKAIALAKAGNEIEHLDVSMESIQRRQSEEDFIEEDELYARITTHPKGRAPQNLPQLGAAQIHLTSDEEDVIGPSSATAVKTVHAAEVYAVPNKNRRGRSKKRKKNTTAVVTEEPVKLAQTAPRELFLSNHSTLDQQSNVPSEQDLSLRQDELEERMKLKDEEMREMIMKMMQNNSPDGKLHEESSPATLRSIHAKKATLPQESSYQHEDKDLIRDIAAMLKEQSMSGAEGVVLNQQIQEMVDENETLKDAVQRLNVELSRYQAKYGANPDSLEGVKGLPTHGPKQKWLTDAKYLSPLFLSYDQQLETKDEIIASHVHKFSELGKQMEGILQENEILRAATKDRRAQPFITQEKWNNLKEQNSLMVEEIQVQLEQLQLMERKLKEMHSDHINEVSKLTKRLAITDADYQEAEKSRQQLKEGFSSMMEKFEKLQIESSARIPANEYSRAVAQCKSDIEELKENHEKEMKEVMKNVKTAHREKSEALLQVSEVTANNKKLKGEIDALKMSQKSKEEKIERLQFDLEEVEKREIESQLHLANMVRLAEKASTERATFAAVAEQEQRTSQHALRQTMREKWEMGRMEESLKQHRLQLASHRKDATDRLREVEDTHTGQLMEYERKMTHLRKMLQQKQQALDDMATNKRQIEKQLENVWQAASSENRRIMEALHRSKIST</sequence>
<gene>
    <name evidence="2" type="ORF">CVLEPA_LOCUS28717</name>
</gene>